<comment type="pathway">
    <text evidence="7">Cell wall biogenesis; peptidoglycan biosynthesis.</text>
</comment>
<dbReference type="Pfam" id="PF10555">
    <property type="entry name" value="MraY_sig1"/>
    <property type="match status" value="1"/>
</dbReference>
<keyword evidence="7" id="KW-0573">Peptidoglycan synthesis</keyword>
<dbReference type="UniPathway" id="UPA00219"/>
<dbReference type="AlphaFoldDB" id="A0A1F4WJX0"/>
<feature type="transmembrane region" description="Helical" evidence="7">
    <location>
        <begin position="188"/>
        <end position="206"/>
    </location>
</feature>
<proteinExistence type="inferred from homology"/>
<dbReference type="PANTHER" id="PTHR22926">
    <property type="entry name" value="PHOSPHO-N-ACETYLMURAMOYL-PENTAPEPTIDE-TRANSFERASE"/>
    <property type="match status" value="1"/>
</dbReference>
<evidence type="ECO:0000256" key="3">
    <source>
        <dbReference type="ARBA" id="ARBA00022679"/>
    </source>
</evidence>
<name>A0A1F4WJX0_UNCKA</name>
<accession>A0A1F4WJX0</accession>
<comment type="subcellular location">
    <subcellularLocation>
        <location evidence="7">Cell membrane</location>
        <topology evidence="7">Multi-pass membrane protein</topology>
    </subcellularLocation>
    <subcellularLocation>
        <location evidence="1">Membrane</location>
        <topology evidence="1">Multi-pass membrane protein</topology>
    </subcellularLocation>
</comment>
<comment type="similarity">
    <text evidence="2 7">Belongs to the glycosyltransferase 4 family. MraY subfamily.</text>
</comment>
<keyword evidence="6 7" id="KW-0472">Membrane</keyword>
<dbReference type="GO" id="GO:0051992">
    <property type="term" value="F:UDP-N-acetylmuramoyl-L-alanyl-D-glutamyl-meso-2,6-diaminopimelyl-D-alanyl-D-alanine:undecaprenyl-phosphate transferase activity"/>
    <property type="evidence" value="ECO:0007669"/>
    <property type="project" value="RHEA"/>
</dbReference>
<keyword evidence="3 7" id="KW-0808">Transferase</keyword>
<evidence type="ECO:0000256" key="4">
    <source>
        <dbReference type="ARBA" id="ARBA00022692"/>
    </source>
</evidence>
<keyword evidence="7" id="KW-0460">Magnesium</keyword>
<evidence type="ECO:0000256" key="5">
    <source>
        <dbReference type="ARBA" id="ARBA00022989"/>
    </source>
</evidence>
<feature type="transmembrane region" description="Helical" evidence="7">
    <location>
        <begin position="288"/>
        <end position="310"/>
    </location>
</feature>
<comment type="caution">
    <text evidence="8">The sequence shown here is derived from an EMBL/GenBank/DDBJ whole genome shotgun (WGS) entry which is preliminary data.</text>
</comment>
<keyword evidence="7" id="KW-0961">Cell wall biogenesis/degradation</keyword>
<dbReference type="PROSITE" id="PS01347">
    <property type="entry name" value="MRAY_1"/>
    <property type="match status" value="1"/>
</dbReference>
<dbReference type="EC" id="2.7.8.13" evidence="7"/>
<evidence type="ECO:0000256" key="2">
    <source>
        <dbReference type="ARBA" id="ARBA00005583"/>
    </source>
</evidence>
<dbReference type="GO" id="GO:0046872">
    <property type="term" value="F:metal ion binding"/>
    <property type="evidence" value="ECO:0007669"/>
    <property type="project" value="UniProtKB-KW"/>
</dbReference>
<keyword evidence="7" id="KW-0479">Metal-binding</keyword>
<dbReference type="CDD" id="cd06852">
    <property type="entry name" value="GT_MraY"/>
    <property type="match status" value="1"/>
</dbReference>
<gene>
    <name evidence="7" type="primary">mraY</name>
    <name evidence="8" type="ORF">A2415_04625</name>
</gene>
<dbReference type="HAMAP" id="MF_00038">
    <property type="entry name" value="MraY"/>
    <property type="match status" value="1"/>
</dbReference>
<dbReference type="GO" id="GO:0009252">
    <property type="term" value="P:peptidoglycan biosynthetic process"/>
    <property type="evidence" value="ECO:0007669"/>
    <property type="project" value="UniProtKB-UniRule"/>
</dbReference>
<dbReference type="Pfam" id="PF00953">
    <property type="entry name" value="Glycos_transf_4"/>
    <property type="match status" value="1"/>
</dbReference>
<feature type="transmembrane region" description="Helical" evidence="7">
    <location>
        <begin position="213"/>
        <end position="229"/>
    </location>
</feature>
<comment type="catalytic activity">
    <reaction evidence="7">
        <text>UDP-N-acetyl-alpha-D-muramoyl-L-alanyl-gamma-D-glutamyl-meso-2,6-diaminopimeloyl-D-alanyl-D-alanine + di-trans,octa-cis-undecaprenyl phosphate = di-trans,octa-cis-undecaprenyl diphospho-N-acetyl-alpha-D-muramoyl-L-alanyl-D-glutamyl-meso-2,6-diaminopimeloyl-D-alanyl-D-alanine + UMP</text>
        <dbReference type="Rhea" id="RHEA:28386"/>
        <dbReference type="ChEBI" id="CHEBI:57865"/>
        <dbReference type="ChEBI" id="CHEBI:60392"/>
        <dbReference type="ChEBI" id="CHEBI:61386"/>
        <dbReference type="ChEBI" id="CHEBI:61387"/>
        <dbReference type="EC" id="2.7.8.13"/>
    </reaction>
</comment>
<comment type="cofactor">
    <cofactor evidence="7">
        <name>Mg(2+)</name>
        <dbReference type="ChEBI" id="CHEBI:18420"/>
    </cofactor>
</comment>
<evidence type="ECO:0000256" key="6">
    <source>
        <dbReference type="ARBA" id="ARBA00023136"/>
    </source>
</evidence>
<keyword evidence="4 7" id="KW-0812">Transmembrane</keyword>
<dbReference type="InterPro" id="IPR018480">
    <property type="entry name" value="PNAcMuramoyl-5peptid_Trfase_CS"/>
</dbReference>
<feature type="transmembrane region" description="Helical" evidence="7">
    <location>
        <begin position="48"/>
        <end position="68"/>
    </location>
</feature>
<keyword evidence="7" id="KW-1003">Cell membrane</keyword>
<dbReference type="GO" id="GO:0008963">
    <property type="term" value="F:phospho-N-acetylmuramoyl-pentapeptide-transferase activity"/>
    <property type="evidence" value="ECO:0007669"/>
    <property type="project" value="UniProtKB-UniRule"/>
</dbReference>
<dbReference type="GO" id="GO:0051301">
    <property type="term" value="P:cell division"/>
    <property type="evidence" value="ECO:0007669"/>
    <property type="project" value="UniProtKB-KW"/>
</dbReference>
<keyword evidence="7" id="KW-0132">Cell division</keyword>
<evidence type="ECO:0000313" key="9">
    <source>
        <dbReference type="Proteomes" id="UP000179113"/>
    </source>
</evidence>
<feature type="transmembrane region" description="Helical" evidence="7">
    <location>
        <begin position="150"/>
        <end position="168"/>
    </location>
</feature>
<keyword evidence="7" id="KW-0133">Cell shape</keyword>
<protein>
    <recommendedName>
        <fullName evidence="7">Phospho-N-acetylmuramoyl-pentapeptide-transferase</fullName>
        <ecNumber evidence="7">2.7.8.13</ecNumber>
    </recommendedName>
    <alternativeName>
        <fullName evidence="7">UDP-MurNAc-pentapeptide phosphotransferase</fullName>
    </alternativeName>
</protein>
<evidence type="ECO:0000313" key="8">
    <source>
        <dbReference type="EMBL" id="OGC69735.1"/>
    </source>
</evidence>
<feature type="transmembrane region" description="Helical" evidence="7">
    <location>
        <begin position="74"/>
        <end position="91"/>
    </location>
</feature>
<dbReference type="EMBL" id="MEWA01000018">
    <property type="protein sequence ID" value="OGC69735.1"/>
    <property type="molecule type" value="Genomic_DNA"/>
</dbReference>
<dbReference type="Proteomes" id="UP000179113">
    <property type="component" value="Unassembled WGS sequence"/>
</dbReference>
<evidence type="ECO:0000256" key="1">
    <source>
        <dbReference type="ARBA" id="ARBA00004141"/>
    </source>
</evidence>
<organism evidence="8 9">
    <name type="scientific">candidate division WWE3 bacterium RIFOXYC1_FULL_39_7</name>
    <dbReference type="NCBI Taxonomy" id="1802643"/>
    <lineage>
        <taxon>Bacteria</taxon>
        <taxon>Katanobacteria</taxon>
    </lineage>
</organism>
<dbReference type="GO" id="GO:0005886">
    <property type="term" value="C:plasma membrane"/>
    <property type="evidence" value="ECO:0007669"/>
    <property type="project" value="UniProtKB-SubCell"/>
</dbReference>
<dbReference type="GO" id="GO:0008360">
    <property type="term" value="P:regulation of cell shape"/>
    <property type="evidence" value="ECO:0007669"/>
    <property type="project" value="UniProtKB-KW"/>
</dbReference>
<dbReference type="GO" id="GO:0071555">
    <property type="term" value="P:cell wall organization"/>
    <property type="evidence" value="ECO:0007669"/>
    <property type="project" value="UniProtKB-KW"/>
</dbReference>
<comment type="function">
    <text evidence="7">Catalyzes the initial step of the lipid cycle reactions in the biosynthesis of the cell wall peptidoglycan: transfers peptidoglycan precursor phospho-MurNAc-pentapeptide from UDP-MurNAc-pentapeptide onto the lipid carrier undecaprenyl phosphate, yielding undecaprenyl-pyrophosphoryl-MurNAc-pentapeptide, known as lipid I.</text>
</comment>
<feature type="transmembrane region" description="Helical" evidence="7">
    <location>
        <begin position="337"/>
        <end position="357"/>
    </location>
</feature>
<feature type="transmembrane region" description="Helical" evidence="7">
    <location>
        <begin position="262"/>
        <end position="282"/>
    </location>
</feature>
<reference evidence="8 9" key="1">
    <citation type="journal article" date="2016" name="Nat. Commun.">
        <title>Thousands of microbial genomes shed light on interconnected biogeochemical processes in an aquifer system.</title>
        <authorList>
            <person name="Anantharaman K."/>
            <person name="Brown C.T."/>
            <person name="Hug L.A."/>
            <person name="Sharon I."/>
            <person name="Castelle C.J."/>
            <person name="Probst A.J."/>
            <person name="Thomas B.C."/>
            <person name="Singh A."/>
            <person name="Wilkins M.J."/>
            <person name="Karaoz U."/>
            <person name="Brodie E.L."/>
            <person name="Williams K.H."/>
            <person name="Hubbard S.S."/>
            <person name="Banfield J.F."/>
        </authorList>
    </citation>
    <scope>NUCLEOTIDE SEQUENCE [LARGE SCALE GENOMIC DNA]</scope>
</reference>
<dbReference type="PANTHER" id="PTHR22926:SF5">
    <property type="entry name" value="PHOSPHO-N-ACETYLMURAMOYL-PENTAPEPTIDE-TRANSFERASE HOMOLOG"/>
    <property type="match status" value="1"/>
</dbReference>
<dbReference type="InterPro" id="IPR003524">
    <property type="entry name" value="PNAcMuramoyl-5peptid_Trfase"/>
</dbReference>
<keyword evidence="5 7" id="KW-1133">Transmembrane helix</keyword>
<sequence>MDYLGIRIDLLLLFLTFFISFGLYPFWINFVYKFNMGEVSRVHEHKQGIPTMGGLVFVLAVAVITLVLNRSRTQTLLPIFIALVSGLLGLLEDFTKVYKKSGLPALFEFKINVTKSWGILNFLKAFRPWAAFKEFSRVVGSAGGSGLETYQKFIIQGLIGGFMAYWAYFKLGWDYIWMPLLGNIHLGFLYPIFIFLFFIAVLNAVAFTDGLDGLAGGLALIAFLTFWAISRSLGYNSLAGFCASFVGALLPFLYFNVFPARIMMGNVGSHVLGAVLAVLAVVTHREVAFIFIGLVFLVDGVTSPLQQFSVKLTRKRLFRMAPIHHHFEQLGWPESKVALRFWIFGMIFGLFGLFIALL</sequence>
<evidence type="ECO:0000256" key="7">
    <source>
        <dbReference type="HAMAP-Rule" id="MF_00038"/>
    </source>
</evidence>
<feature type="transmembrane region" description="Helical" evidence="7">
    <location>
        <begin position="235"/>
        <end position="255"/>
    </location>
</feature>
<keyword evidence="7" id="KW-0131">Cell cycle</keyword>
<dbReference type="InterPro" id="IPR000715">
    <property type="entry name" value="Glycosyl_transferase_4"/>
</dbReference>
<feature type="transmembrane region" description="Helical" evidence="7">
    <location>
        <begin position="6"/>
        <end position="27"/>
    </location>
</feature>